<dbReference type="InterPro" id="IPR001610">
    <property type="entry name" value="PAC"/>
</dbReference>
<dbReference type="InterPro" id="IPR029016">
    <property type="entry name" value="GAF-like_dom_sf"/>
</dbReference>
<dbReference type="Pfam" id="PF13185">
    <property type="entry name" value="GAF_2"/>
    <property type="match status" value="1"/>
</dbReference>
<dbReference type="CDD" id="cd00130">
    <property type="entry name" value="PAS"/>
    <property type="match status" value="2"/>
</dbReference>
<dbReference type="Gene3D" id="3.30.450.20">
    <property type="entry name" value="PAS domain"/>
    <property type="match status" value="2"/>
</dbReference>
<dbReference type="Pfam" id="PF04967">
    <property type="entry name" value="HTH_10"/>
    <property type="match status" value="1"/>
</dbReference>
<dbReference type="SUPFAM" id="SSF55781">
    <property type="entry name" value="GAF domain-like"/>
    <property type="match status" value="1"/>
</dbReference>
<evidence type="ECO:0000313" key="5">
    <source>
        <dbReference type="EMBL" id="SIQ70420.1"/>
    </source>
</evidence>
<reference evidence="6" key="1">
    <citation type="submission" date="2017-01" db="EMBL/GenBank/DDBJ databases">
        <authorList>
            <person name="Varghese N."/>
            <person name="Submissions S."/>
        </authorList>
    </citation>
    <scope>NUCLEOTIDE SEQUENCE [LARGE SCALE GENOMIC DNA]</scope>
    <source>
        <strain evidence="6">CGMCC 1.7737</strain>
    </source>
</reference>
<evidence type="ECO:0000259" key="3">
    <source>
        <dbReference type="PROSITE" id="PS50112"/>
    </source>
</evidence>
<dbReference type="InterPro" id="IPR007050">
    <property type="entry name" value="HTH_bacterioopsin"/>
</dbReference>
<dbReference type="OrthoDB" id="165911at2157"/>
<dbReference type="NCBIfam" id="TIGR00229">
    <property type="entry name" value="sensory_box"/>
    <property type="match status" value="2"/>
</dbReference>
<evidence type="ECO:0000256" key="2">
    <source>
        <dbReference type="ARBA" id="ARBA00023163"/>
    </source>
</evidence>
<dbReference type="PROSITE" id="PS50112">
    <property type="entry name" value="PAS"/>
    <property type="match status" value="2"/>
</dbReference>
<dbReference type="Pfam" id="PF15915">
    <property type="entry name" value="BAT"/>
    <property type="match status" value="1"/>
</dbReference>
<dbReference type="InterPro" id="IPR031803">
    <property type="entry name" value="BAT_GAF/HTH-assoc"/>
</dbReference>
<sequence>MTKRESKRPQNSKSEVFESDLCDALPDVFYAIDSDFRLQKWNDRLPKRTGYTDDELAEMSPRALVPEDERPILEKATRAVLERGETQTVESHLLTEDGQRIPHEFNGSPITDESGTVVGLAGTARNIAERKRRENERKQYETLFETINDGVFVLDADLRYTAVNDAFAAMAGYERDQLLDLHASVLSTEEDFERGEQLALEIANGERDVAALESELVRKDGTLLPVETRFTFLQADDAETVVGVVRDVSKRKRRERTLRKHRDELETLNHINVVIRELVWALVSAATREEVERTVCDYLADSDLYRFAWIGERDRDTGGVTVRTEAGIDDGARELFETVDTKNDWERPASEVLHSGELTVINDIESDERFPASIRQNITDSAVRSGIALPFSHGQTVYGVLVVYATRTNAFSEREAKGFEALGELVGFVIDAVESKRLLFADRVVELEFRVTDDTSFFVGVSKDEATITLEEVIPGKNGALLEYVRIDGIPAEDVLKRATESDAIRRIRQVDGTLFELVITEASPVLTLAERGASVSEAIAENGTARIVTELPADADVRSVVETLETAFPATELVGKHERKQPARAVHDFREELEDDLTERQLAILRAAYTAGYFDWPRASTAEDVAEALGISAPTLHQHLRKAEAKVFSSFLAE</sequence>
<dbReference type="PANTHER" id="PTHR34236">
    <property type="entry name" value="DIMETHYL SULFOXIDE REDUCTASE TRANSCRIPTIONAL ACTIVATOR"/>
    <property type="match status" value="1"/>
</dbReference>
<keyword evidence="2" id="KW-0804">Transcription</keyword>
<dbReference type="SMART" id="SM00086">
    <property type="entry name" value="PAC"/>
    <property type="match status" value="2"/>
</dbReference>
<dbReference type="Pfam" id="PF13426">
    <property type="entry name" value="PAS_9"/>
    <property type="match status" value="1"/>
</dbReference>
<dbReference type="PROSITE" id="PS50113">
    <property type="entry name" value="PAC"/>
    <property type="match status" value="2"/>
</dbReference>
<proteinExistence type="predicted"/>
<feature type="domain" description="PAS" evidence="3">
    <location>
        <begin position="14"/>
        <end position="84"/>
    </location>
</feature>
<dbReference type="Proteomes" id="UP000186914">
    <property type="component" value="Unassembled WGS sequence"/>
</dbReference>
<dbReference type="EMBL" id="FTNO01000001">
    <property type="protein sequence ID" value="SIQ70420.1"/>
    <property type="molecule type" value="Genomic_DNA"/>
</dbReference>
<evidence type="ECO:0000259" key="4">
    <source>
        <dbReference type="PROSITE" id="PS50113"/>
    </source>
</evidence>
<evidence type="ECO:0000313" key="6">
    <source>
        <dbReference type="Proteomes" id="UP000186914"/>
    </source>
</evidence>
<protein>
    <submittedName>
        <fullName evidence="5">PAS domain S-box-containing protein</fullName>
    </submittedName>
</protein>
<dbReference type="Gene3D" id="3.30.450.40">
    <property type="match status" value="1"/>
</dbReference>
<dbReference type="Pfam" id="PF08448">
    <property type="entry name" value="PAS_4"/>
    <property type="match status" value="1"/>
</dbReference>
<dbReference type="InterPro" id="IPR000014">
    <property type="entry name" value="PAS"/>
</dbReference>
<keyword evidence="1" id="KW-0805">Transcription regulation</keyword>
<keyword evidence="6" id="KW-1185">Reference proteome</keyword>
<dbReference type="SMART" id="SM00091">
    <property type="entry name" value="PAS"/>
    <property type="match status" value="2"/>
</dbReference>
<dbReference type="RefSeq" id="WP_076427099.1">
    <property type="nucleotide sequence ID" value="NZ_FTNO01000001.1"/>
</dbReference>
<organism evidence="5 6">
    <name type="scientific">Haladaptatus litoreus</name>
    <dbReference type="NCBI Taxonomy" id="553468"/>
    <lineage>
        <taxon>Archaea</taxon>
        <taxon>Methanobacteriati</taxon>
        <taxon>Methanobacteriota</taxon>
        <taxon>Stenosarchaea group</taxon>
        <taxon>Halobacteria</taxon>
        <taxon>Halobacteriales</taxon>
        <taxon>Haladaptataceae</taxon>
        <taxon>Haladaptatus</taxon>
    </lineage>
</organism>
<feature type="domain" description="PAC" evidence="4">
    <location>
        <begin position="210"/>
        <end position="260"/>
    </location>
</feature>
<dbReference type="AlphaFoldDB" id="A0A1N6UXS4"/>
<dbReference type="InterPro" id="IPR003018">
    <property type="entry name" value="GAF"/>
</dbReference>
<name>A0A1N6UXS4_9EURY</name>
<dbReference type="InterPro" id="IPR013656">
    <property type="entry name" value="PAS_4"/>
</dbReference>
<feature type="domain" description="PAS" evidence="3">
    <location>
        <begin position="136"/>
        <end position="180"/>
    </location>
</feature>
<dbReference type="InterPro" id="IPR035965">
    <property type="entry name" value="PAS-like_dom_sf"/>
</dbReference>
<accession>A0A1N6UXS4</accession>
<dbReference type="InterPro" id="IPR000700">
    <property type="entry name" value="PAS-assoc_C"/>
</dbReference>
<feature type="domain" description="PAC" evidence="4">
    <location>
        <begin position="87"/>
        <end position="139"/>
    </location>
</feature>
<dbReference type="PANTHER" id="PTHR34236:SF1">
    <property type="entry name" value="DIMETHYL SULFOXIDE REDUCTASE TRANSCRIPTIONAL ACTIVATOR"/>
    <property type="match status" value="1"/>
</dbReference>
<gene>
    <name evidence="5" type="ORF">SAMN05421858_0139</name>
</gene>
<dbReference type="SUPFAM" id="SSF55785">
    <property type="entry name" value="PYP-like sensor domain (PAS domain)"/>
    <property type="match status" value="2"/>
</dbReference>
<evidence type="ECO:0000256" key="1">
    <source>
        <dbReference type="ARBA" id="ARBA00023015"/>
    </source>
</evidence>